<protein>
    <submittedName>
        <fullName evidence="3">Phasin 2</fullName>
    </submittedName>
</protein>
<keyword evidence="4" id="KW-1185">Reference proteome</keyword>
<dbReference type="Proteomes" id="UP000464751">
    <property type="component" value="Chromosome"/>
</dbReference>
<evidence type="ECO:0000313" key="3">
    <source>
        <dbReference type="EMBL" id="QIB35030.1"/>
    </source>
</evidence>
<dbReference type="RefSeq" id="WP_163076175.1">
    <property type="nucleotide sequence ID" value="NZ_CP048630.1"/>
</dbReference>
<dbReference type="InterPro" id="IPR018968">
    <property type="entry name" value="Phasin"/>
</dbReference>
<dbReference type="Pfam" id="PF09361">
    <property type="entry name" value="Phasin_2"/>
    <property type="match status" value="1"/>
</dbReference>
<name>A0A6P1YQ48_9HYPH</name>
<dbReference type="EMBL" id="CP048630">
    <property type="protein sequence ID" value="QIB35030.1"/>
    <property type="molecule type" value="Genomic_DNA"/>
</dbReference>
<dbReference type="AlphaFoldDB" id="A0A6P1YQ48"/>
<dbReference type="KEGG" id="apra:G3A50_15920"/>
<evidence type="ECO:0000259" key="2">
    <source>
        <dbReference type="Pfam" id="PF09361"/>
    </source>
</evidence>
<accession>A0A6P1YQ48</accession>
<feature type="domain" description="Phasin" evidence="2">
    <location>
        <begin position="32"/>
        <end position="116"/>
    </location>
</feature>
<sequence length="131" mass="14075">MADDPKTRVPEELRNFAEQGVDQARAAMDGVMTAAHKALDDAGRQVDAAHDNVRELGRTTLDFAEANIAAAFDFAARIAKAQTVDEWPRLQADFLNEQAARLTEQAKTLGEHGVSATMKGASGIDPATPKK</sequence>
<feature type="region of interest" description="Disordered" evidence="1">
    <location>
        <begin position="111"/>
        <end position="131"/>
    </location>
</feature>
<gene>
    <name evidence="3" type="ORF">G3A50_15920</name>
</gene>
<evidence type="ECO:0000256" key="1">
    <source>
        <dbReference type="SAM" id="MobiDB-lite"/>
    </source>
</evidence>
<proteinExistence type="predicted"/>
<organism evidence="3 4">
    <name type="scientific">Ancylobacter pratisalsi</name>
    <dbReference type="NCBI Taxonomy" id="1745854"/>
    <lineage>
        <taxon>Bacteria</taxon>
        <taxon>Pseudomonadati</taxon>
        <taxon>Pseudomonadota</taxon>
        <taxon>Alphaproteobacteria</taxon>
        <taxon>Hyphomicrobiales</taxon>
        <taxon>Xanthobacteraceae</taxon>
        <taxon>Ancylobacter</taxon>
    </lineage>
</organism>
<reference evidence="3 4" key="1">
    <citation type="submission" date="2020-02" db="EMBL/GenBank/DDBJ databases">
        <authorList>
            <person name="Li G."/>
        </authorList>
    </citation>
    <scope>NUCLEOTIDE SEQUENCE [LARGE SCALE GENOMIC DNA]</scope>
    <source>
        <strain evidence="3 4">DSM 102029</strain>
    </source>
</reference>
<evidence type="ECO:0000313" key="4">
    <source>
        <dbReference type="Proteomes" id="UP000464751"/>
    </source>
</evidence>